<dbReference type="InterPro" id="IPR049942">
    <property type="entry name" value="DML1/Misato"/>
</dbReference>
<dbReference type="InterPro" id="IPR029209">
    <property type="entry name" value="DML1/Misato_tubulin"/>
</dbReference>
<dbReference type="EMBL" id="JAAAXW010000276">
    <property type="protein sequence ID" value="KAF9538915.1"/>
    <property type="molecule type" value="Genomic_DNA"/>
</dbReference>
<evidence type="ECO:0000256" key="3">
    <source>
        <dbReference type="ARBA" id="ARBA00008507"/>
    </source>
</evidence>
<dbReference type="PANTHER" id="PTHR13391">
    <property type="entry name" value="MITOCHONDRIAL DISTRIBUTION REGULATOR MISATO"/>
    <property type="match status" value="1"/>
</dbReference>
<comment type="subcellular location">
    <subcellularLocation>
        <location evidence="2">Mitochondrion</location>
    </subcellularLocation>
</comment>
<evidence type="ECO:0000313" key="9">
    <source>
        <dbReference type="Proteomes" id="UP000723463"/>
    </source>
</evidence>
<organism evidence="8 9">
    <name type="scientific">Mortierella hygrophila</name>
    <dbReference type="NCBI Taxonomy" id="979708"/>
    <lineage>
        <taxon>Eukaryota</taxon>
        <taxon>Fungi</taxon>
        <taxon>Fungi incertae sedis</taxon>
        <taxon>Mucoromycota</taxon>
        <taxon>Mortierellomycotina</taxon>
        <taxon>Mortierellomycetes</taxon>
        <taxon>Mortierellales</taxon>
        <taxon>Mortierellaceae</taxon>
        <taxon>Mortierella</taxon>
    </lineage>
</organism>
<dbReference type="Proteomes" id="UP000723463">
    <property type="component" value="Unassembled WGS sequence"/>
</dbReference>
<dbReference type="GO" id="GO:0007005">
    <property type="term" value="P:mitochondrion organization"/>
    <property type="evidence" value="ECO:0007669"/>
    <property type="project" value="InterPro"/>
</dbReference>
<dbReference type="CDD" id="cd06060">
    <property type="entry name" value="misato"/>
    <property type="match status" value="1"/>
</dbReference>
<name>A0A9P6F078_9FUNG</name>
<reference evidence="8" key="1">
    <citation type="journal article" date="2020" name="Fungal Divers.">
        <title>Resolving the Mortierellaceae phylogeny through synthesis of multi-gene phylogenetics and phylogenomics.</title>
        <authorList>
            <person name="Vandepol N."/>
            <person name="Liber J."/>
            <person name="Desiro A."/>
            <person name="Na H."/>
            <person name="Kennedy M."/>
            <person name="Barry K."/>
            <person name="Grigoriev I.V."/>
            <person name="Miller A.N."/>
            <person name="O'Donnell K."/>
            <person name="Stajich J.E."/>
            <person name="Bonito G."/>
        </authorList>
    </citation>
    <scope>NUCLEOTIDE SEQUENCE</scope>
    <source>
        <strain evidence="8">NRRL 2591</strain>
    </source>
</reference>
<dbReference type="PANTHER" id="PTHR13391:SF0">
    <property type="entry name" value="PROTEIN MISATO HOMOLOG 1"/>
    <property type="match status" value="1"/>
</dbReference>
<dbReference type="InterPro" id="IPR019605">
    <property type="entry name" value="Misato_II_tubulin-like"/>
</dbReference>
<keyword evidence="9" id="KW-1185">Reference proteome</keyword>
<feature type="region of interest" description="Disordered" evidence="5">
    <location>
        <begin position="462"/>
        <end position="483"/>
    </location>
</feature>
<evidence type="ECO:0000256" key="4">
    <source>
        <dbReference type="ARBA" id="ARBA00023128"/>
    </source>
</evidence>
<comment type="similarity">
    <text evidence="3">Belongs to the misato family.</text>
</comment>
<keyword evidence="4" id="KW-0496">Mitochondrion</keyword>
<dbReference type="Pfam" id="PF10644">
    <property type="entry name" value="Misat_Tub_SegII"/>
    <property type="match status" value="1"/>
</dbReference>
<evidence type="ECO:0000259" key="7">
    <source>
        <dbReference type="Pfam" id="PF14881"/>
    </source>
</evidence>
<sequence length="547" mass="62210">MHEIVTLQFGHFANFVGAHFWNTQEAHFNYQQPGDEEETAPELVNHDCLYRVGMTNKGVETYTPRALIFDLKGGFGSINRYKLYETPPAQDHYQEQYDLSWDPSKMETFQEQQYSKSAYQKHLEDEELGLATEEGEDSVELNEIRTWSDYNRVYFHPKSMVTLTGYQMDSEFMPFDVFSYGRAAFNETEKEKETYDENFRLFTEECDQLQGFQVMADVLDGWGGYAVSYLEQLREDYPKATVVTYGLSDDKMGKNSTMREKQTTAVNETMAMTNLSRLSSLYVPVRAPTRAMLSPQGWTKNIRFDPSNRYHTSAFISTGIDNALLPCRLRRGGVFMADMIGALNWRNVTTIGTLSTGLPFPFGGSKLPDLTGKLSPLLDLSSRKSDEDDQVFSQSVVLRGLETNQFAKYAAGTQKTPLEVVDEMLYTLPIGKSLGDSKIHTPLKYPIPTSFPRFFQGLTTEGYQNTERSPPNNREDGTSKVNSVPTISRLAVSTTTRWHLQSLSDSVKKINLRLLPQFDADVTGGVNNEEFDEAKETLLELYDIYNE</sequence>
<proteinExistence type="inferred from homology"/>
<dbReference type="GO" id="GO:0005739">
    <property type="term" value="C:mitochondrion"/>
    <property type="evidence" value="ECO:0007669"/>
    <property type="project" value="UniProtKB-SubCell"/>
</dbReference>
<feature type="compositionally biased region" description="Polar residues" evidence="5">
    <location>
        <begin position="462"/>
        <end position="472"/>
    </location>
</feature>
<feature type="domain" description="DML1/Misato tubulin" evidence="7">
    <location>
        <begin position="142"/>
        <end position="329"/>
    </location>
</feature>
<dbReference type="SUPFAM" id="SSF52490">
    <property type="entry name" value="Tubulin nucleotide-binding domain-like"/>
    <property type="match status" value="1"/>
</dbReference>
<evidence type="ECO:0000259" key="6">
    <source>
        <dbReference type="Pfam" id="PF10644"/>
    </source>
</evidence>
<protein>
    <submittedName>
        <fullName evidence="8">MtDNA inheritance, partitioning of the mitochondrial organelle</fullName>
    </submittedName>
</protein>
<dbReference type="AlphaFoldDB" id="A0A9P6F078"/>
<evidence type="ECO:0000256" key="2">
    <source>
        <dbReference type="ARBA" id="ARBA00004173"/>
    </source>
</evidence>
<comment type="caution">
    <text evidence="8">The sequence shown here is derived from an EMBL/GenBank/DDBJ whole genome shotgun (WGS) entry which is preliminary data.</text>
</comment>
<dbReference type="Pfam" id="PF14881">
    <property type="entry name" value="Tubulin_3"/>
    <property type="match status" value="1"/>
</dbReference>
<accession>A0A9P6F078</accession>
<feature type="domain" description="Misato Segment II tubulin-like" evidence="6">
    <location>
        <begin position="2"/>
        <end position="124"/>
    </location>
</feature>
<evidence type="ECO:0000313" key="8">
    <source>
        <dbReference type="EMBL" id="KAF9538915.1"/>
    </source>
</evidence>
<comment type="function">
    <text evidence="1">Involved in the partitioning of the mitochondrial organelle and mitochondrial DNA (mtDNA) inheritance.</text>
</comment>
<gene>
    <name evidence="8" type="primary">DML1_1</name>
    <name evidence="8" type="ORF">EC957_006028</name>
</gene>
<dbReference type="Gene3D" id="3.40.50.1440">
    <property type="entry name" value="Tubulin/FtsZ, GTPase domain"/>
    <property type="match status" value="1"/>
</dbReference>
<evidence type="ECO:0000256" key="5">
    <source>
        <dbReference type="SAM" id="MobiDB-lite"/>
    </source>
</evidence>
<dbReference type="InterPro" id="IPR036525">
    <property type="entry name" value="Tubulin/FtsZ_GTPase_sf"/>
</dbReference>
<evidence type="ECO:0000256" key="1">
    <source>
        <dbReference type="ARBA" id="ARBA00003757"/>
    </source>
</evidence>